<feature type="transmembrane region" description="Helical" evidence="1">
    <location>
        <begin position="210"/>
        <end position="229"/>
    </location>
</feature>
<feature type="transmembrane region" description="Helical" evidence="1">
    <location>
        <begin position="54"/>
        <end position="78"/>
    </location>
</feature>
<name>A0A0V8J3L2_9BACL</name>
<evidence type="ECO:0008006" key="4">
    <source>
        <dbReference type="Google" id="ProtNLM"/>
    </source>
</evidence>
<proteinExistence type="predicted"/>
<accession>A0A0V8J3L2</accession>
<organism evidence="2 3">
    <name type="scientific">Fictibacillus enclensis</name>
    <dbReference type="NCBI Taxonomy" id="1017270"/>
    <lineage>
        <taxon>Bacteria</taxon>
        <taxon>Bacillati</taxon>
        <taxon>Bacillota</taxon>
        <taxon>Bacilli</taxon>
        <taxon>Bacillales</taxon>
        <taxon>Fictibacillaceae</taxon>
        <taxon>Fictibacillus</taxon>
    </lineage>
</organism>
<dbReference type="PANTHER" id="PTHR41324:SF1">
    <property type="entry name" value="DUF2232 DOMAIN-CONTAINING PROTEIN"/>
    <property type="match status" value="1"/>
</dbReference>
<reference evidence="2 3" key="1">
    <citation type="journal article" date="2014" name="Antonie Van Leeuwenhoek">
        <title>Fictibacillus enclensis sp. nov., isolated from marine sediment.</title>
        <authorList>
            <person name="Dastager S.G."/>
            <person name="Mawlankar R."/>
            <person name="Srinivasan K."/>
            <person name="Tang S.K."/>
            <person name="Lee J.C."/>
            <person name="Ramana V.V."/>
            <person name="Shouche Y.S."/>
        </authorList>
    </citation>
    <scope>NUCLEOTIDE SEQUENCE [LARGE SCALE GENOMIC DNA]</scope>
    <source>
        <strain evidence="2 3">NIO-1003</strain>
    </source>
</reference>
<evidence type="ECO:0000313" key="2">
    <source>
        <dbReference type="EMBL" id="KSU81692.1"/>
    </source>
</evidence>
<dbReference type="RefSeq" id="WP_061973129.1">
    <property type="nucleotide sequence ID" value="NZ_FMAV01000003.1"/>
</dbReference>
<feature type="transmembrane region" description="Helical" evidence="1">
    <location>
        <begin position="98"/>
        <end position="123"/>
    </location>
</feature>
<evidence type="ECO:0000256" key="1">
    <source>
        <dbReference type="SAM" id="Phobius"/>
    </source>
</evidence>
<feature type="transmembrane region" description="Helical" evidence="1">
    <location>
        <begin position="169"/>
        <end position="190"/>
    </location>
</feature>
<keyword evidence="1" id="KW-0472">Membrane</keyword>
<keyword evidence="3" id="KW-1185">Reference proteome</keyword>
<dbReference type="InterPro" id="IPR018710">
    <property type="entry name" value="DUF2232"/>
</dbReference>
<dbReference type="Proteomes" id="UP000054099">
    <property type="component" value="Unassembled WGS sequence"/>
</dbReference>
<keyword evidence="1" id="KW-1133">Transmembrane helix</keyword>
<keyword evidence="1" id="KW-0812">Transmembrane</keyword>
<dbReference type="Gene3D" id="1.10.1760.20">
    <property type="match status" value="1"/>
</dbReference>
<dbReference type="PANTHER" id="PTHR41324">
    <property type="entry name" value="MEMBRANE PROTEIN-RELATED"/>
    <property type="match status" value="1"/>
</dbReference>
<dbReference type="AlphaFoldDB" id="A0A0V8J3L2"/>
<dbReference type="OrthoDB" id="2987886at2"/>
<sequence length="315" mass="35357">MRKTSTIVDGAVMAGVYIILMLISLNVPIISILTYFLLPLPIILFAYKHGWKPGLLVWAVTLVLSFVMGGTAGLIYAFSSGLMGIIMGELYKRKTSAFGVLLGGSLASVFNFLMLLVFAKLLLNLDIVKDAQKQFTSVIDQASKFYKDSGQDLSPQLDQMREQVAMIPYMLPTAIIIGAIAVTLITQWLAALVLKRMRFDYRPFPPFRDWSFPRSFLWYYILALLLSFIKMDKGSGLYILMINLFIILTLVLVVQGLTVIFSYAKNKGWPKAVPVFISVLVIFTSSILPIIMEVVKFLGIIDLGFEIKKRINTRQ</sequence>
<evidence type="ECO:0000313" key="3">
    <source>
        <dbReference type="Proteomes" id="UP000054099"/>
    </source>
</evidence>
<comment type="caution">
    <text evidence="2">The sequence shown here is derived from an EMBL/GenBank/DDBJ whole genome shotgun (WGS) entry which is preliminary data.</text>
</comment>
<feature type="transmembrane region" description="Helical" evidence="1">
    <location>
        <begin position="275"/>
        <end position="305"/>
    </location>
</feature>
<dbReference type="Pfam" id="PF09991">
    <property type="entry name" value="DUF2232"/>
    <property type="match status" value="1"/>
</dbReference>
<protein>
    <recommendedName>
        <fullName evidence="4">DUF2232 domain-containing protein</fullName>
    </recommendedName>
</protein>
<feature type="transmembrane region" description="Helical" evidence="1">
    <location>
        <begin position="236"/>
        <end position="263"/>
    </location>
</feature>
<dbReference type="EMBL" id="LNQN01000005">
    <property type="protein sequence ID" value="KSU81692.1"/>
    <property type="molecule type" value="Genomic_DNA"/>
</dbReference>
<gene>
    <name evidence="2" type="ORF">AS030_15460</name>
</gene>